<protein>
    <recommendedName>
        <fullName evidence="1">Glucosidase 2 subunit beta</fullName>
    </recommendedName>
</protein>
<dbReference type="PROSITE" id="PS51914">
    <property type="entry name" value="MRH"/>
    <property type="match status" value="1"/>
</dbReference>
<dbReference type="PANTHER" id="PTHR12630">
    <property type="entry name" value="N-LINKED OLIGOSACCHARIDE PROCESSING"/>
    <property type="match status" value="1"/>
</dbReference>
<feature type="compositionally biased region" description="Low complexity" evidence="6">
    <location>
        <begin position="417"/>
        <end position="428"/>
    </location>
</feature>
<dbReference type="AlphaFoldDB" id="A0AAN6QVC3"/>
<evidence type="ECO:0000313" key="9">
    <source>
        <dbReference type="EMBL" id="KAK0319519.1"/>
    </source>
</evidence>
<organism evidence="10 11">
    <name type="scientific">Friedmanniomyces endolithicus</name>
    <dbReference type="NCBI Taxonomy" id="329885"/>
    <lineage>
        <taxon>Eukaryota</taxon>
        <taxon>Fungi</taxon>
        <taxon>Dikarya</taxon>
        <taxon>Ascomycota</taxon>
        <taxon>Pezizomycotina</taxon>
        <taxon>Dothideomycetes</taxon>
        <taxon>Dothideomycetidae</taxon>
        <taxon>Mycosphaerellales</taxon>
        <taxon>Teratosphaeriaceae</taxon>
        <taxon>Friedmanniomyces</taxon>
    </lineage>
</organism>
<evidence type="ECO:0000256" key="1">
    <source>
        <dbReference type="ARBA" id="ARBA00022387"/>
    </source>
</evidence>
<dbReference type="InterPro" id="IPR028146">
    <property type="entry name" value="PRKCSH_N"/>
</dbReference>
<keyword evidence="2 7" id="KW-0732">Signal</keyword>
<dbReference type="InterPro" id="IPR044865">
    <property type="entry name" value="MRH_dom"/>
</dbReference>
<evidence type="ECO:0000256" key="6">
    <source>
        <dbReference type="SAM" id="MobiDB-lite"/>
    </source>
</evidence>
<feature type="region of interest" description="Disordered" evidence="6">
    <location>
        <begin position="415"/>
        <end position="435"/>
    </location>
</feature>
<dbReference type="Proteomes" id="UP001168146">
    <property type="component" value="Unassembled WGS sequence"/>
</dbReference>
<feature type="chain" id="PRO_5044710519" description="Glucosidase 2 subunit beta" evidence="7">
    <location>
        <begin position="19"/>
        <end position="610"/>
    </location>
</feature>
<dbReference type="Pfam" id="PF13015">
    <property type="entry name" value="PRKCSH_1"/>
    <property type="match status" value="1"/>
</dbReference>
<dbReference type="EMBL" id="JAUJLE010000060">
    <property type="protein sequence ID" value="KAK0993255.1"/>
    <property type="molecule type" value="Genomic_DNA"/>
</dbReference>
<feature type="region of interest" description="Disordered" evidence="6">
    <location>
        <begin position="591"/>
        <end position="610"/>
    </location>
</feature>
<feature type="signal peptide" evidence="7">
    <location>
        <begin position="1"/>
        <end position="18"/>
    </location>
</feature>
<dbReference type="EMBL" id="JASUXU010000030">
    <property type="protein sequence ID" value="KAK0319519.1"/>
    <property type="molecule type" value="Genomic_DNA"/>
</dbReference>
<dbReference type="Proteomes" id="UP001175353">
    <property type="component" value="Unassembled WGS sequence"/>
</dbReference>
<evidence type="ECO:0000256" key="5">
    <source>
        <dbReference type="SAM" id="Coils"/>
    </source>
</evidence>
<evidence type="ECO:0000256" key="2">
    <source>
        <dbReference type="ARBA" id="ARBA00022729"/>
    </source>
</evidence>
<dbReference type="GO" id="GO:0006491">
    <property type="term" value="P:N-glycan processing"/>
    <property type="evidence" value="ECO:0007669"/>
    <property type="project" value="TreeGrafter"/>
</dbReference>
<dbReference type="SUPFAM" id="SSF50911">
    <property type="entry name" value="Mannose 6-phosphate receptor domain"/>
    <property type="match status" value="1"/>
</dbReference>
<evidence type="ECO:0000256" key="7">
    <source>
        <dbReference type="SAM" id="SignalP"/>
    </source>
</evidence>
<evidence type="ECO:0000256" key="3">
    <source>
        <dbReference type="ARBA" id="ARBA00022824"/>
    </source>
</evidence>
<feature type="compositionally biased region" description="Basic and acidic residues" evidence="6">
    <location>
        <begin position="599"/>
        <end position="610"/>
    </location>
</feature>
<gene>
    <name evidence="9" type="ORF">LTR82_009586</name>
    <name evidence="10" type="ORF">LTR91_008046</name>
</gene>
<comment type="caution">
    <text evidence="10">The sequence shown here is derived from an EMBL/GenBank/DDBJ whole genome shotgun (WGS) entry which is preliminary data.</text>
</comment>
<dbReference type="Gene3D" id="2.70.130.10">
    <property type="entry name" value="Mannose-6-phosphate receptor binding domain"/>
    <property type="match status" value="1"/>
</dbReference>
<proteinExistence type="predicted"/>
<dbReference type="InterPro" id="IPR036607">
    <property type="entry name" value="PRKCSH"/>
</dbReference>
<dbReference type="PANTHER" id="PTHR12630:SF1">
    <property type="entry name" value="GLUCOSIDASE 2 SUBUNIT BETA"/>
    <property type="match status" value="1"/>
</dbReference>
<reference evidence="10" key="2">
    <citation type="submission" date="2023-06" db="EMBL/GenBank/DDBJ databases">
        <title>Black Yeasts Isolated from many extreme environments.</title>
        <authorList>
            <person name="Coleine C."/>
            <person name="Stajich J.E."/>
            <person name="Selbmann L."/>
        </authorList>
    </citation>
    <scope>NUCLEOTIDE SEQUENCE</scope>
    <source>
        <strain evidence="10">CCFEE 5200</strain>
    </source>
</reference>
<evidence type="ECO:0000256" key="4">
    <source>
        <dbReference type="ARBA" id="ARBA00023157"/>
    </source>
</evidence>
<evidence type="ECO:0000313" key="10">
    <source>
        <dbReference type="EMBL" id="KAK0993255.1"/>
    </source>
</evidence>
<dbReference type="GO" id="GO:0017177">
    <property type="term" value="C:glucosidase II complex"/>
    <property type="evidence" value="ECO:0007669"/>
    <property type="project" value="TreeGrafter"/>
</dbReference>
<sequence length="610" mass="66793">MRSVGALLCLEYAATVYAASGEASRPRGVGPECTLKPNANNVEAHIRVLACSRAPFSPLLTNSPPVAKFYKDASTFSCISNPSIILPLSRLNDDYCDCPDGSDEPGTSACSHLSSLSPHTSADHSRTGSNISLALPGFYCKNKGHIPTYVPFTNVNDGICDYTLCCDGSEEWDHVGGVKCEDRCQQIGKEFRKLDEARQKSLGSAGRKRKELVLEAGRLRREVEDRLQSLGAEIEGSEMKVKQLEAELVEVERREKGKVGRGPVQKVGKMGVLVGLAKQRSEELRETLARVREERDASRGRVQELEGVLMTFKEEYNPNFNDEGVKRAVRAWEEYAARDKGPEPDAAHDRDLDAITQSDKDNGLDWAEYESEDGEESEAVVLHSFETFLPLSLRTWLDTNLRTLRTTLIDSGILADTSSTSSSSTSESKAVQAAHSRLDAARQDLANHHKSLASHQEDLASNMGPEDIFRALKGQCIATDSGEYTYEFCFLDKTTQKPKKGGGHTNMGNFVRMETVLVDEDVDEKGRGLGKGDRIAMRFEGGQHCWNGPSRSTLVVLGCAEVGEVWRIMEEEKCVYRMEVGTPAVCDLAGVGGGGGGGRGKEGREGRDEL</sequence>
<accession>A0AAN6QVC3</accession>
<feature type="coiled-coil region" evidence="5">
    <location>
        <begin position="220"/>
        <end position="308"/>
    </location>
</feature>
<evidence type="ECO:0000313" key="11">
    <source>
        <dbReference type="Proteomes" id="UP001175353"/>
    </source>
</evidence>
<keyword evidence="4" id="KW-1015">Disulfide bond</keyword>
<dbReference type="InterPro" id="IPR039794">
    <property type="entry name" value="Gtb1-like"/>
</dbReference>
<dbReference type="InterPro" id="IPR009011">
    <property type="entry name" value="Man6P_isomerase_rcpt-bd_dom_sf"/>
</dbReference>
<name>A0AAN6QVC3_9PEZI</name>
<evidence type="ECO:0000259" key="8">
    <source>
        <dbReference type="PROSITE" id="PS51914"/>
    </source>
</evidence>
<reference evidence="9" key="1">
    <citation type="submission" date="2021-12" db="EMBL/GenBank/DDBJ databases">
        <title>Black yeast isolated from Biological Soil Crust.</title>
        <authorList>
            <person name="Kurbessoian T."/>
        </authorList>
    </citation>
    <scope>NUCLEOTIDE SEQUENCE</scope>
    <source>
        <strain evidence="9">CCFEE 5208</strain>
    </source>
</reference>
<dbReference type="Pfam" id="PF12999">
    <property type="entry name" value="PRKCSH-like"/>
    <property type="match status" value="2"/>
</dbReference>
<keyword evidence="5" id="KW-0175">Coiled coil</keyword>
<keyword evidence="3" id="KW-0256">Endoplasmic reticulum</keyword>
<feature type="region of interest" description="Disordered" evidence="6">
    <location>
        <begin position="337"/>
        <end position="363"/>
    </location>
</feature>
<keyword evidence="11" id="KW-1185">Reference proteome</keyword>
<feature type="domain" description="MRH" evidence="8">
    <location>
        <begin position="474"/>
        <end position="588"/>
    </location>
</feature>